<dbReference type="EMBL" id="CP001867">
    <property type="protein sequence ID" value="ADB76171.1"/>
    <property type="molecule type" value="Genomic_DNA"/>
</dbReference>
<protein>
    <submittedName>
        <fullName evidence="2">Uncharacterized protein</fullName>
    </submittedName>
</protein>
<dbReference type="AlphaFoldDB" id="D2SBR4"/>
<name>D2SBR4_GEOOG</name>
<keyword evidence="3" id="KW-1185">Reference proteome</keyword>
<reference evidence="3" key="2">
    <citation type="submission" date="2010-01" db="EMBL/GenBank/DDBJ databases">
        <title>The complete genome of Geodermatophilus obscurus DSM 43160.</title>
        <authorList>
            <consortium name="US DOE Joint Genome Institute (JGI-PGF)"/>
            <person name="Lucas S."/>
            <person name="Copeland A."/>
            <person name="Lapidus A."/>
            <person name="Glavina del Rio T."/>
            <person name="Dalin E."/>
            <person name="Tice H."/>
            <person name="Bruce D."/>
            <person name="Goodwin L."/>
            <person name="Pitluck S."/>
            <person name="Kyrpides N."/>
            <person name="Mavromatis K."/>
            <person name="Ivanova N."/>
            <person name="Munk A.C."/>
            <person name="Brettin T."/>
            <person name="Detter J.C."/>
            <person name="Han C."/>
            <person name="Larimer F."/>
            <person name="Land M."/>
            <person name="Hauser L."/>
            <person name="Markowitz V."/>
            <person name="Cheng J.-F."/>
            <person name="Hugenholtz P."/>
            <person name="Woyke T."/>
            <person name="Wu D."/>
            <person name="Jando M."/>
            <person name="Schneider S."/>
            <person name="Klenk H.-P."/>
            <person name="Eisen J.A."/>
        </authorList>
    </citation>
    <scope>NUCLEOTIDE SEQUENCE [LARGE SCALE GENOMIC DNA]</scope>
    <source>
        <strain evidence="3">ATCC 25078 / DSM 43160 / JCM 3152 / KCC A-0152 / KCTC 9177 / NBRC 13315 / NRRL B-3577 / G-20</strain>
    </source>
</reference>
<dbReference type="Proteomes" id="UP000001382">
    <property type="component" value="Chromosome"/>
</dbReference>
<feature type="compositionally biased region" description="Polar residues" evidence="1">
    <location>
        <begin position="40"/>
        <end position="54"/>
    </location>
</feature>
<gene>
    <name evidence="2" type="ordered locus">Gobs_3584</name>
</gene>
<evidence type="ECO:0000256" key="1">
    <source>
        <dbReference type="SAM" id="MobiDB-lite"/>
    </source>
</evidence>
<proteinExistence type="predicted"/>
<dbReference type="HOGENOM" id="CLU_3043835_0_0_11"/>
<feature type="region of interest" description="Disordered" evidence="1">
    <location>
        <begin position="33"/>
        <end position="54"/>
    </location>
</feature>
<evidence type="ECO:0000313" key="3">
    <source>
        <dbReference type="Proteomes" id="UP000001382"/>
    </source>
</evidence>
<reference evidence="2 3" key="1">
    <citation type="journal article" date="2010" name="Stand. Genomic Sci.">
        <title>Complete genome sequence of Geodermatophilus obscurus type strain (G-20).</title>
        <authorList>
            <person name="Ivanova N."/>
            <person name="Sikorski J."/>
            <person name="Jando M."/>
            <person name="Munk C."/>
            <person name="Lapidus A."/>
            <person name="Glavina Del Rio T."/>
            <person name="Copeland A."/>
            <person name="Tice H."/>
            <person name="Cheng J.-F."/>
            <person name="Lucas S."/>
            <person name="Chen F."/>
            <person name="Nolan M."/>
            <person name="Bruce D."/>
            <person name="Goodwin L."/>
            <person name="Pitluck S."/>
            <person name="Mavromatis K."/>
            <person name="Mikhailova N."/>
            <person name="Pati A."/>
            <person name="Chen A."/>
            <person name="Palaniappan K."/>
            <person name="Land M."/>
            <person name="Hauser L."/>
            <person name="Chang Y.-J."/>
            <person name="Jeffries C.D."/>
            <person name="Meincke L."/>
            <person name="Brettin T."/>
            <person name="Detter J.C."/>
            <person name="Detter J.C."/>
            <person name="Rohde M."/>
            <person name="Goeker M."/>
            <person name="Bristow J."/>
            <person name="Eisen J.A."/>
            <person name="Markowitz V."/>
            <person name="Hugenholtz P."/>
            <person name="Kyrpides N.C."/>
            <person name="Klenk H.-P."/>
        </authorList>
    </citation>
    <scope>NUCLEOTIDE SEQUENCE [LARGE SCALE GENOMIC DNA]</scope>
    <source>
        <strain evidence="3">ATCC 25078 / DSM 43160 / JCM 3152 / KCC A-0152 / KCTC 9177 / NBRC 13315 / NRRL B-3577 / G-20</strain>
    </source>
</reference>
<evidence type="ECO:0000313" key="2">
    <source>
        <dbReference type="EMBL" id="ADB76171.1"/>
    </source>
</evidence>
<sequence length="54" mass="5359">MTVTVRGAGVGACWVTVTRAGVGVAVLVSALPPPSADPKTASTTTAATQNHIRL</sequence>
<accession>D2SBR4</accession>
<dbReference type="KEGG" id="gob:Gobs_3584"/>
<organism evidence="2 3">
    <name type="scientific">Geodermatophilus obscurus (strain ATCC 25078 / DSM 43160 / JCM 3152 / CCUG 61914 / KCC A-0152 / KCTC 9177 / NBRC 13315 / NRRL B-3577 / G-20)</name>
    <dbReference type="NCBI Taxonomy" id="526225"/>
    <lineage>
        <taxon>Bacteria</taxon>
        <taxon>Bacillati</taxon>
        <taxon>Actinomycetota</taxon>
        <taxon>Actinomycetes</taxon>
        <taxon>Geodermatophilales</taxon>
        <taxon>Geodermatophilaceae</taxon>
        <taxon>Geodermatophilus</taxon>
    </lineage>
</organism>